<sequence length="68" mass="7499">MSEHTLFSPRFMFVSSAVMLIASGIMQLCATWSSMQLARVRSDTSHLDASVEGGVQLSPLQNEYCRST</sequence>
<protein>
    <submittedName>
        <fullName evidence="2">Uncharacterized protein</fullName>
    </submittedName>
</protein>
<name>W4JXD2_HETIT</name>
<dbReference type="GeneID" id="20674885"/>
<organism evidence="2 3">
    <name type="scientific">Heterobasidion irregulare (strain TC 32-1)</name>
    <dbReference type="NCBI Taxonomy" id="747525"/>
    <lineage>
        <taxon>Eukaryota</taxon>
        <taxon>Fungi</taxon>
        <taxon>Dikarya</taxon>
        <taxon>Basidiomycota</taxon>
        <taxon>Agaricomycotina</taxon>
        <taxon>Agaricomycetes</taxon>
        <taxon>Russulales</taxon>
        <taxon>Bondarzewiaceae</taxon>
        <taxon>Heterobasidion</taxon>
        <taxon>Heterobasidion annosum species complex</taxon>
    </lineage>
</organism>
<keyword evidence="1" id="KW-0812">Transmembrane</keyword>
<evidence type="ECO:0000313" key="3">
    <source>
        <dbReference type="Proteomes" id="UP000030671"/>
    </source>
</evidence>
<evidence type="ECO:0000313" key="2">
    <source>
        <dbReference type="EMBL" id="ETW77546.1"/>
    </source>
</evidence>
<accession>W4JXD2</accession>
<dbReference type="HOGENOM" id="CLU_2794256_0_0_1"/>
<dbReference type="InParanoid" id="W4JXD2"/>
<dbReference type="Proteomes" id="UP000030671">
    <property type="component" value="Unassembled WGS sequence"/>
</dbReference>
<feature type="transmembrane region" description="Helical" evidence="1">
    <location>
        <begin position="12"/>
        <end position="32"/>
    </location>
</feature>
<keyword evidence="3" id="KW-1185">Reference proteome</keyword>
<proteinExistence type="predicted"/>
<dbReference type="AlphaFoldDB" id="W4JXD2"/>
<dbReference type="EMBL" id="KI925463">
    <property type="protein sequence ID" value="ETW77546.1"/>
    <property type="molecule type" value="Genomic_DNA"/>
</dbReference>
<evidence type="ECO:0000256" key="1">
    <source>
        <dbReference type="SAM" id="Phobius"/>
    </source>
</evidence>
<keyword evidence="1" id="KW-0472">Membrane</keyword>
<gene>
    <name evidence="2" type="ORF">HETIRDRAFT_436352</name>
</gene>
<dbReference type="RefSeq" id="XP_009551034.1">
    <property type="nucleotide sequence ID" value="XM_009552739.1"/>
</dbReference>
<keyword evidence="1" id="KW-1133">Transmembrane helix</keyword>
<reference evidence="2 3" key="1">
    <citation type="journal article" date="2012" name="New Phytol.">
        <title>Insight into trade-off between wood decay and parasitism from the genome of a fungal forest pathogen.</title>
        <authorList>
            <person name="Olson A."/>
            <person name="Aerts A."/>
            <person name="Asiegbu F."/>
            <person name="Belbahri L."/>
            <person name="Bouzid O."/>
            <person name="Broberg A."/>
            <person name="Canback B."/>
            <person name="Coutinho P.M."/>
            <person name="Cullen D."/>
            <person name="Dalman K."/>
            <person name="Deflorio G."/>
            <person name="van Diepen L.T."/>
            <person name="Dunand C."/>
            <person name="Duplessis S."/>
            <person name="Durling M."/>
            <person name="Gonthier P."/>
            <person name="Grimwood J."/>
            <person name="Fossdal C.G."/>
            <person name="Hansson D."/>
            <person name="Henrissat B."/>
            <person name="Hietala A."/>
            <person name="Himmelstrand K."/>
            <person name="Hoffmeister D."/>
            <person name="Hogberg N."/>
            <person name="James T.Y."/>
            <person name="Karlsson M."/>
            <person name="Kohler A."/>
            <person name="Kues U."/>
            <person name="Lee Y.H."/>
            <person name="Lin Y.C."/>
            <person name="Lind M."/>
            <person name="Lindquist E."/>
            <person name="Lombard V."/>
            <person name="Lucas S."/>
            <person name="Lunden K."/>
            <person name="Morin E."/>
            <person name="Murat C."/>
            <person name="Park J."/>
            <person name="Raffaello T."/>
            <person name="Rouze P."/>
            <person name="Salamov A."/>
            <person name="Schmutz J."/>
            <person name="Solheim H."/>
            <person name="Stahlberg J."/>
            <person name="Velez H."/>
            <person name="de Vries R.P."/>
            <person name="Wiebenga A."/>
            <person name="Woodward S."/>
            <person name="Yakovlev I."/>
            <person name="Garbelotto M."/>
            <person name="Martin F."/>
            <person name="Grigoriev I.V."/>
            <person name="Stenlid J."/>
        </authorList>
    </citation>
    <scope>NUCLEOTIDE SEQUENCE [LARGE SCALE GENOMIC DNA]</scope>
    <source>
        <strain evidence="2 3">TC 32-1</strain>
    </source>
</reference>
<dbReference type="KEGG" id="hir:HETIRDRAFT_436352"/>